<dbReference type="OrthoDB" id="2121828at2759"/>
<dbReference type="GO" id="GO:0006826">
    <property type="term" value="P:iron ion transport"/>
    <property type="evidence" value="ECO:0007669"/>
    <property type="project" value="TreeGrafter"/>
</dbReference>
<dbReference type="SUPFAM" id="SSF49503">
    <property type="entry name" value="Cupredoxins"/>
    <property type="match status" value="3"/>
</dbReference>
<name>A0A5B7FGF1_PORTR</name>
<dbReference type="InterPro" id="IPR001117">
    <property type="entry name" value="Cu-oxidase_2nd"/>
</dbReference>
<dbReference type="GO" id="GO:0005507">
    <property type="term" value="F:copper ion binding"/>
    <property type="evidence" value="ECO:0007669"/>
    <property type="project" value="InterPro"/>
</dbReference>
<keyword evidence="2" id="KW-0479">Metal-binding</keyword>
<evidence type="ECO:0000256" key="2">
    <source>
        <dbReference type="ARBA" id="ARBA00022723"/>
    </source>
</evidence>
<dbReference type="GO" id="GO:0016491">
    <property type="term" value="F:oxidoreductase activity"/>
    <property type="evidence" value="ECO:0007669"/>
    <property type="project" value="UniProtKB-KW"/>
</dbReference>
<dbReference type="Pfam" id="PF00394">
    <property type="entry name" value="Cu-oxidase"/>
    <property type="match status" value="1"/>
</dbReference>
<evidence type="ECO:0000256" key="3">
    <source>
        <dbReference type="ARBA" id="ARBA00023002"/>
    </source>
</evidence>
<dbReference type="CDD" id="cd13905">
    <property type="entry name" value="CuRO_3_tcLLC2_insect_like"/>
    <property type="match status" value="1"/>
</dbReference>
<feature type="domain" description="Plastocyanin-like" evidence="7">
    <location>
        <begin position="114"/>
        <end position="225"/>
    </location>
</feature>
<evidence type="ECO:0000256" key="1">
    <source>
        <dbReference type="ARBA" id="ARBA00010609"/>
    </source>
</evidence>
<feature type="domain" description="Plastocyanin-like" evidence="5">
    <location>
        <begin position="240"/>
        <end position="340"/>
    </location>
</feature>
<dbReference type="GO" id="GO:0005886">
    <property type="term" value="C:plasma membrane"/>
    <property type="evidence" value="ECO:0007669"/>
    <property type="project" value="TreeGrafter"/>
</dbReference>
<dbReference type="AlphaFoldDB" id="A0A5B7FGF1"/>
<evidence type="ECO:0000259" key="7">
    <source>
        <dbReference type="Pfam" id="PF07732"/>
    </source>
</evidence>
<evidence type="ECO:0000259" key="5">
    <source>
        <dbReference type="Pfam" id="PF00394"/>
    </source>
</evidence>
<dbReference type="Pfam" id="PF07732">
    <property type="entry name" value="Cu-oxidase_3"/>
    <property type="match status" value="1"/>
</dbReference>
<dbReference type="Proteomes" id="UP000324222">
    <property type="component" value="Unassembled WGS sequence"/>
</dbReference>
<dbReference type="InterPro" id="IPR011706">
    <property type="entry name" value="Cu-oxidase_C"/>
</dbReference>
<keyword evidence="9" id="KW-1185">Reference proteome</keyword>
<organism evidence="8 9">
    <name type="scientific">Portunus trituberculatus</name>
    <name type="common">Swimming crab</name>
    <name type="synonym">Neptunus trituberculatus</name>
    <dbReference type="NCBI Taxonomy" id="210409"/>
    <lineage>
        <taxon>Eukaryota</taxon>
        <taxon>Metazoa</taxon>
        <taxon>Ecdysozoa</taxon>
        <taxon>Arthropoda</taxon>
        <taxon>Crustacea</taxon>
        <taxon>Multicrustacea</taxon>
        <taxon>Malacostraca</taxon>
        <taxon>Eumalacostraca</taxon>
        <taxon>Eucarida</taxon>
        <taxon>Decapoda</taxon>
        <taxon>Pleocyemata</taxon>
        <taxon>Brachyura</taxon>
        <taxon>Eubrachyura</taxon>
        <taxon>Portunoidea</taxon>
        <taxon>Portunidae</taxon>
        <taxon>Portuninae</taxon>
        <taxon>Portunus</taxon>
    </lineage>
</organism>
<dbReference type="EMBL" id="VSRR010006171">
    <property type="protein sequence ID" value="MPC44193.1"/>
    <property type="molecule type" value="Genomic_DNA"/>
</dbReference>
<feature type="domain" description="Plastocyanin-like" evidence="6">
    <location>
        <begin position="497"/>
        <end position="607"/>
    </location>
</feature>
<dbReference type="PROSITE" id="PS00080">
    <property type="entry name" value="MULTICOPPER_OXIDASE2"/>
    <property type="match status" value="1"/>
</dbReference>
<evidence type="ECO:0000256" key="4">
    <source>
        <dbReference type="ARBA" id="ARBA00023008"/>
    </source>
</evidence>
<comment type="caution">
    <text evidence="8">The sequence shown here is derived from an EMBL/GenBank/DDBJ whole genome shotgun (WGS) entry which is preliminary data.</text>
</comment>
<gene>
    <name evidence="8" type="primary">LCC4</name>
    <name evidence="8" type="ORF">E2C01_037860</name>
</gene>
<dbReference type="InterPro" id="IPR011707">
    <property type="entry name" value="Cu-oxidase-like_N"/>
</dbReference>
<dbReference type="PANTHER" id="PTHR11709">
    <property type="entry name" value="MULTI-COPPER OXIDASE"/>
    <property type="match status" value="1"/>
</dbReference>
<evidence type="ECO:0000259" key="6">
    <source>
        <dbReference type="Pfam" id="PF07731"/>
    </source>
</evidence>
<keyword evidence="3" id="KW-0560">Oxidoreductase</keyword>
<comment type="similarity">
    <text evidence="1">Belongs to the multicopper oxidase family.</text>
</comment>
<sequence length="627" mass="69769">MCTSHVLLAAGNCGPAHTTRHKRLTRRGDASVTCLLHCTSRSMAHLCPPPQRLPPLLLLLLLVNSALADGRHECERPCVEGETRTCYYHFHAQQYYTMSRACYSCPDNLDDCSREECIVADGTSIPVLAINRQMPGPSIQVCEGDHVVIDLENGYISDTEALHFHGMAMTGYQYYDGVPFLTQCPVLPSTFRYQFLATCIGTYLWHSHVGVHRVSIFGSIVVRLPEDPHRGLYDQDLYEHVLVLSDWDHTPVETTFWGNHHVGNFAFPKNILINGKGRDPNSEVLLPLEVVRVKPGLRYRMRFIDGGGGDCPMIVSVDGHRMTIIGMDGTSSAPFTVDSFIMLSDGCYVTDRKVFNGRQMGGSIVQAKQGAILRYEGAPEEDPTETFEYDPNPIGVTVNPLKPDPYAPNLVSMVSMSSLQPFVLDEKVDKKFYLAFNFNAVNATPFFNPELYPYNRVPPKFQIPTPQVNGITFIYPPSPPLSQPDDPQPTVCLYGEAELGDKVEFVLIDEGNFINSSHPFHLHGKNFRVVAMGQLGDQTSVAEVQALDEAGHIKRRYEDAVEKDTVNIPHGGYTIVRFTADNPGWWAMHCHLVDHSEMGMVGVLHVGTREDVPPVPKGFPTCGHFVP</sequence>
<evidence type="ECO:0000313" key="8">
    <source>
        <dbReference type="EMBL" id="MPC44193.1"/>
    </source>
</evidence>
<dbReference type="InterPro" id="IPR002355">
    <property type="entry name" value="Cu_oxidase_Cu_BS"/>
</dbReference>
<reference evidence="8 9" key="1">
    <citation type="submission" date="2019-05" db="EMBL/GenBank/DDBJ databases">
        <title>Another draft genome of Portunus trituberculatus and its Hox gene families provides insights of decapod evolution.</title>
        <authorList>
            <person name="Jeong J.-H."/>
            <person name="Song I."/>
            <person name="Kim S."/>
            <person name="Choi T."/>
            <person name="Kim D."/>
            <person name="Ryu S."/>
            <person name="Kim W."/>
        </authorList>
    </citation>
    <scope>NUCLEOTIDE SEQUENCE [LARGE SCALE GENOMIC DNA]</scope>
    <source>
        <tissue evidence="8">Muscle</tissue>
    </source>
</reference>
<accession>A0A5B7FGF1</accession>
<protein>
    <submittedName>
        <fullName evidence="8">Laccase-4</fullName>
    </submittedName>
</protein>
<dbReference type="FunFam" id="2.60.40.420:FF:000045">
    <property type="entry name" value="Laccase 2"/>
    <property type="match status" value="1"/>
</dbReference>
<proteinExistence type="inferred from homology"/>
<evidence type="ECO:0000313" key="9">
    <source>
        <dbReference type="Proteomes" id="UP000324222"/>
    </source>
</evidence>
<dbReference type="Pfam" id="PF07731">
    <property type="entry name" value="Cu-oxidase_2"/>
    <property type="match status" value="1"/>
</dbReference>
<dbReference type="Gene3D" id="2.60.40.420">
    <property type="entry name" value="Cupredoxins - blue copper proteins"/>
    <property type="match status" value="3"/>
</dbReference>
<dbReference type="InterPro" id="IPR045087">
    <property type="entry name" value="Cu-oxidase_fam"/>
</dbReference>
<dbReference type="InterPro" id="IPR008972">
    <property type="entry name" value="Cupredoxin"/>
</dbReference>
<dbReference type="PANTHER" id="PTHR11709:SF394">
    <property type="entry name" value="FI03373P-RELATED"/>
    <property type="match status" value="1"/>
</dbReference>
<keyword evidence="4" id="KW-0186">Copper</keyword>